<proteinExistence type="predicted"/>
<dbReference type="Gene3D" id="3.40.50.150">
    <property type="entry name" value="Vaccinia Virus protein VP39"/>
    <property type="match status" value="1"/>
</dbReference>
<evidence type="ECO:0000313" key="4">
    <source>
        <dbReference type="Proteomes" id="UP000184363"/>
    </source>
</evidence>
<feature type="compositionally biased region" description="Basic and acidic residues" evidence="1">
    <location>
        <begin position="1"/>
        <end position="11"/>
    </location>
</feature>
<sequence>MPGHDGGRGDEDTSWAARLSEPGSPVCTPDWLTLREPADAVARSVELARRAAEHLGDGPVSVRDLGCGTGAMRRWLAPLLPGPQRWYLHDRDPELLARATEGAPDAEPVPGDLTALTVDDLAGTDLVTASALLDLLTADEVTALVAACAEAGCVALFALSVAGRVELEPADPLDAHVAAAFNDHQRRTADGRRLLGPDAHAVAAAEFRARGVPVTTRPSPWLLGPAKAELTEEWLRGWISAACDQRPDLRPSAGAYLQRRLADLAAGRLHVRVDHVDLLATPGRPPC</sequence>
<dbReference type="STRING" id="1848.SAMN05443637_107162"/>
<accession>A0A1M6T5C6</accession>
<evidence type="ECO:0000313" key="3">
    <source>
        <dbReference type="EMBL" id="SHK52155.1"/>
    </source>
</evidence>
<dbReference type="Pfam" id="PF13649">
    <property type="entry name" value="Methyltransf_25"/>
    <property type="match status" value="1"/>
</dbReference>
<gene>
    <name evidence="3" type="ORF">SAMN05443637_107162</name>
</gene>
<organism evidence="3 4">
    <name type="scientific">Pseudonocardia thermophila</name>
    <dbReference type="NCBI Taxonomy" id="1848"/>
    <lineage>
        <taxon>Bacteria</taxon>
        <taxon>Bacillati</taxon>
        <taxon>Actinomycetota</taxon>
        <taxon>Actinomycetes</taxon>
        <taxon>Pseudonocardiales</taxon>
        <taxon>Pseudonocardiaceae</taxon>
        <taxon>Pseudonocardia</taxon>
    </lineage>
</organism>
<dbReference type="InterPro" id="IPR029063">
    <property type="entry name" value="SAM-dependent_MTases_sf"/>
</dbReference>
<feature type="domain" description="Methyltransferase" evidence="2">
    <location>
        <begin position="63"/>
        <end position="150"/>
    </location>
</feature>
<evidence type="ECO:0000259" key="2">
    <source>
        <dbReference type="Pfam" id="PF13649"/>
    </source>
</evidence>
<keyword evidence="3" id="KW-0489">Methyltransferase</keyword>
<dbReference type="AlphaFoldDB" id="A0A1M6T5C6"/>
<dbReference type="GO" id="GO:0008168">
    <property type="term" value="F:methyltransferase activity"/>
    <property type="evidence" value="ECO:0007669"/>
    <property type="project" value="UniProtKB-KW"/>
</dbReference>
<name>A0A1M6T5C6_PSETH</name>
<dbReference type="GO" id="GO:0032259">
    <property type="term" value="P:methylation"/>
    <property type="evidence" value="ECO:0007669"/>
    <property type="project" value="UniProtKB-KW"/>
</dbReference>
<keyword evidence="3" id="KW-0808">Transferase</keyword>
<protein>
    <submittedName>
        <fullName evidence="3">Methyltransferase domain-containing protein</fullName>
    </submittedName>
</protein>
<evidence type="ECO:0000256" key="1">
    <source>
        <dbReference type="SAM" id="MobiDB-lite"/>
    </source>
</evidence>
<reference evidence="3 4" key="1">
    <citation type="submission" date="2016-11" db="EMBL/GenBank/DDBJ databases">
        <authorList>
            <person name="Jaros S."/>
            <person name="Januszkiewicz K."/>
            <person name="Wedrychowicz H."/>
        </authorList>
    </citation>
    <scope>NUCLEOTIDE SEQUENCE [LARGE SCALE GENOMIC DNA]</scope>
    <source>
        <strain evidence="3 4">DSM 43832</strain>
    </source>
</reference>
<dbReference type="Proteomes" id="UP000184363">
    <property type="component" value="Unassembled WGS sequence"/>
</dbReference>
<feature type="region of interest" description="Disordered" evidence="1">
    <location>
        <begin position="1"/>
        <end position="24"/>
    </location>
</feature>
<dbReference type="EMBL" id="FRAP01000007">
    <property type="protein sequence ID" value="SHK52155.1"/>
    <property type="molecule type" value="Genomic_DNA"/>
</dbReference>
<keyword evidence="4" id="KW-1185">Reference proteome</keyword>
<dbReference type="InterPro" id="IPR041698">
    <property type="entry name" value="Methyltransf_25"/>
</dbReference>
<dbReference type="SUPFAM" id="SSF53335">
    <property type="entry name" value="S-adenosyl-L-methionine-dependent methyltransferases"/>
    <property type="match status" value="1"/>
</dbReference>